<keyword evidence="2" id="KW-1185">Reference proteome</keyword>
<evidence type="ECO:0000313" key="1">
    <source>
        <dbReference type="EMBL" id="MBA8805350.1"/>
    </source>
</evidence>
<accession>A0A7W3PB21</accession>
<dbReference type="Proteomes" id="UP000580910">
    <property type="component" value="Unassembled WGS sequence"/>
</dbReference>
<protein>
    <submittedName>
        <fullName evidence="1">Uncharacterized protein</fullName>
    </submittedName>
</protein>
<dbReference type="AlphaFoldDB" id="A0A7W3PB21"/>
<proteinExistence type="predicted"/>
<name>A0A7W3PB21_9ACTN</name>
<evidence type="ECO:0000313" key="2">
    <source>
        <dbReference type="Proteomes" id="UP000580910"/>
    </source>
</evidence>
<reference evidence="1 2" key="1">
    <citation type="submission" date="2020-07" db="EMBL/GenBank/DDBJ databases">
        <title>Sequencing the genomes of 1000 actinobacteria strains.</title>
        <authorList>
            <person name="Klenk H.-P."/>
        </authorList>
    </citation>
    <scope>NUCLEOTIDE SEQUENCE [LARGE SCALE GENOMIC DNA]</scope>
    <source>
        <strain evidence="1 2">DSM 21349</strain>
    </source>
</reference>
<organism evidence="1 2">
    <name type="scientific">Nocardioides ginsengisegetis</name>
    <dbReference type="NCBI Taxonomy" id="661491"/>
    <lineage>
        <taxon>Bacteria</taxon>
        <taxon>Bacillati</taxon>
        <taxon>Actinomycetota</taxon>
        <taxon>Actinomycetes</taxon>
        <taxon>Propionibacteriales</taxon>
        <taxon>Nocardioidaceae</taxon>
        <taxon>Nocardioides</taxon>
    </lineage>
</organism>
<comment type="caution">
    <text evidence="1">The sequence shown here is derived from an EMBL/GenBank/DDBJ whole genome shotgun (WGS) entry which is preliminary data.</text>
</comment>
<dbReference type="EMBL" id="JACGXA010000001">
    <property type="protein sequence ID" value="MBA8805350.1"/>
    <property type="molecule type" value="Genomic_DNA"/>
</dbReference>
<dbReference type="RefSeq" id="WP_182541101.1">
    <property type="nucleotide sequence ID" value="NZ_JACGXA010000001.1"/>
</dbReference>
<sequence length="126" mass="13731">MQISEPSRPVPRRRRGRASATALLLLATGLYAGLHSPWGTKHAEVKQGVAMRANDENGLVLFDADDGTQVDFDADRIWWEAGEVGSDGDPPCLRVPLLRTRVEVGVIRVAGPDGGWRTQAAWVKCL</sequence>
<gene>
    <name evidence="1" type="ORF">FB382_003641</name>
</gene>